<dbReference type="OrthoDB" id="4288620at2"/>
<sequence length="150" mass="16357">MRGMNIPFLDNWRKRHGMSRGVAVMEHGSSDAEGVAQLLSECELLRGQARSAGIELEDTPESLTALDQLMPLWRDGDPDVLARLGNDAGLYLGTVVVRTVPGARWQVWPNGRPVVRLASGREIDVVTAGRDWAFDGAPELSQTYAEASEA</sequence>
<protein>
    <recommendedName>
        <fullName evidence="3">DUF3806 domain-containing protein</fullName>
    </recommendedName>
</protein>
<dbReference type="AlphaFoldDB" id="A0A6G2BHN1"/>
<dbReference type="EMBL" id="WIXO01000001">
    <property type="protein sequence ID" value="MTE21573.1"/>
    <property type="molecule type" value="Genomic_DNA"/>
</dbReference>
<evidence type="ECO:0008006" key="3">
    <source>
        <dbReference type="Google" id="ProtNLM"/>
    </source>
</evidence>
<dbReference type="Pfam" id="PF19794">
    <property type="entry name" value="DUF6278"/>
    <property type="match status" value="1"/>
</dbReference>
<dbReference type="InterPro" id="IPR046245">
    <property type="entry name" value="DUF6278"/>
</dbReference>
<gene>
    <name evidence="1" type="ORF">F0L17_21145</name>
</gene>
<proteinExistence type="predicted"/>
<organism evidence="1 2">
    <name type="scientific">Streptomyces taklimakanensis</name>
    <dbReference type="NCBI Taxonomy" id="2569853"/>
    <lineage>
        <taxon>Bacteria</taxon>
        <taxon>Bacillati</taxon>
        <taxon>Actinomycetota</taxon>
        <taxon>Actinomycetes</taxon>
        <taxon>Kitasatosporales</taxon>
        <taxon>Streptomycetaceae</taxon>
        <taxon>Streptomyces</taxon>
    </lineage>
</organism>
<comment type="caution">
    <text evidence="1">The sequence shown here is derived from an EMBL/GenBank/DDBJ whole genome shotgun (WGS) entry which is preliminary data.</text>
</comment>
<evidence type="ECO:0000313" key="1">
    <source>
        <dbReference type="EMBL" id="MTE21573.1"/>
    </source>
</evidence>
<evidence type="ECO:0000313" key="2">
    <source>
        <dbReference type="Proteomes" id="UP000473014"/>
    </source>
</evidence>
<accession>A0A6G2BHN1</accession>
<dbReference type="Proteomes" id="UP000473014">
    <property type="component" value="Unassembled WGS sequence"/>
</dbReference>
<keyword evidence="2" id="KW-1185">Reference proteome</keyword>
<reference evidence="1 2" key="1">
    <citation type="submission" date="2019-11" db="EMBL/GenBank/DDBJ databases">
        <authorList>
            <person name="Yuan L."/>
        </authorList>
    </citation>
    <scope>NUCLEOTIDE SEQUENCE [LARGE SCALE GENOMIC DNA]</scope>
    <source>
        <strain evidence="1 2">TRM43335</strain>
    </source>
</reference>
<name>A0A6G2BHN1_9ACTN</name>